<dbReference type="GO" id="GO:0016301">
    <property type="term" value="F:kinase activity"/>
    <property type="evidence" value="ECO:0007669"/>
    <property type="project" value="UniProtKB-KW"/>
</dbReference>
<proteinExistence type="predicted"/>
<evidence type="ECO:0000313" key="2">
    <source>
        <dbReference type="Proteomes" id="UP000236291"/>
    </source>
</evidence>
<gene>
    <name evidence="1" type="ORF">L195_g048387</name>
</gene>
<dbReference type="EMBL" id="ASHM01069105">
    <property type="protein sequence ID" value="PNX54765.1"/>
    <property type="molecule type" value="Genomic_DNA"/>
</dbReference>
<dbReference type="Proteomes" id="UP000236291">
    <property type="component" value="Unassembled WGS sequence"/>
</dbReference>
<name>A0A2K3JL51_TRIPR</name>
<reference evidence="1 2" key="2">
    <citation type="journal article" date="2017" name="Front. Plant Sci.">
        <title>Gene Classification and Mining of Molecular Markers Useful in Red Clover (Trifolium pratense) Breeding.</title>
        <authorList>
            <person name="Istvanek J."/>
            <person name="Dluhosova J."/>
            <person name="Dluhos P."/>
            <person name="Patkova L."/>
            <person name="Nedelnik J."/>
            <person name="Repkova J."/>
        </authorList>
    </citation>
    <scope>NUCLEOTIDE SEQUENCE [LARGE SCALE GENOMIC DNA]</scope>
    <source>
        <strain evidence="2">cv. Tatra</strain>
        <tissue evidence="1">Young leaves</tissue>
    </source>
</reference>
<organism evidence="1 2">
    <name type="scientific">Trifolium pratense</name>
    <name type="common">Red clover</name>
    <dbReference type="NCBI Taxonomy" id="57577"/>
    <lineage>
        <taxon>Eukaryota</taxon>
        <taxon>Viridiplantae</taxon>
        <taxon>Streptophyta</taxon>
        <taxon>Embryophyta</taxon>
        <taxon>Tracheophyta</taxon>
        <taxon>Spermatophyta</taxon>
        <taxon>Magnoliopsida</taxon>
        <taxon>eudicotyledons</taxon>
        <taxon>Gunneridae</taxon>
        <taxon>Pentapetalae</taxon>
        <taxon>rosids</taxon>
        <taxon>fabids</taxon>
        <taxon>Fabales</taxon>
        <taxon>Fabaceae</taxon>
        <taxon>Papilionoideae</taxon>
        <taxon>50 kb inversion clade</taxon>
        <taxon>NPAAA clade</taxon>
        <taxon>Hologalegina</taxon>
        <taxon>IRL clade</taxon>
        <taxon>Trifolieae</taxon>
        <taxon>Trifolium</taxon>
    </lineage>
</organism>
<sequence>MVTGNNEELDGNGIHQTPLRIPELLYVSVKMENPILALAGNLFPHVFFSSAALLGDSCDSFDGKGIGVNVGVELCCSSKSW</sequence>
<protein>
    <submittedName>
        <fullName evidence="1">6-phosphofructo-2-kinase/fructose-2, 6-bisphosphatase-like protein</fullName>
    </submittedName>
</protein>
<dbReference type="AlphaFoldDB" id="A0A2K3JL51"/>
<keyword evidence="1" id="KW-0808">Transferase</keyword>
<comment type="caution">
    <text evidence="1">The sequence shown here is derived from an EMBL/GenBank/DDBJ whole genome shotgun (WGS) entry which is preliminary data.</text>
</comment>
<keyword evidence="1" id="KW-0418">Kinase</keyword>
<accession>A0A2K3JL51</accession>
<evidence type="ECO:0000313" key="1">
    <source>
        <dbReference type="EMBL" id="PNX54765.1"/>
    </source>
</evidence>
<reference evidence="1 2" key="1">
    <citation type="journal article" date="2014" name="Am. J. Bot.">
        <title>Genome assembly and annotation for red clover (Trifolium pratense; Fabaceae).</title>
        <authorList>
            <person name="Istvanek J."/>
            <person name="Jaros M."/>
            <person name="Krenek A."/>
            <person name="Repkova J."/>
        </authorList>
    </citation>
    <scope>NUCLEOTIDE SEQUENCE [LARGE SCALE GENOMIC DNA]</scope>
    <source>
        <strain evidence="2">cv. Tatra</strain>
        <tissue evidence="1">Young leaves</tissue>
    </source>
</reference>